<feature type="binding site" evidence="9">
    <location>
        <position position="352"/>
    </location>
    <ligand>
        <name>Mg(2+)</name>
        <dbReference type="ChEBI" id="CHEBI:18420"/>
        <label>2</label>
    </ligand>
</feature>
<comment type="catalytic activity">
    <reaction evidence="8">
        <text>RNA(n) + a ribonucleoside 5'-triphosphate = RNA(n+1) + diphosphate</text>
        <dbReference type="Rhea" id="RHEA:21248"/>
        <dbReference type="Rhea" id="RHEA-COMP:14527"/>
        <dbReference type="Rhea" id="RHEA-COMP:17342"/>
        <dbReference type="ChEBI" id="CHEBI:33019"/>
        <dbReference type="ChEBI" id="CHEBI:61557"/>
        <dbReference type="ChEBI" id="CHEBI:140395"/>
        <dbReference type="EC" id="2.7.7.48"/>
    </reaction>
</comment>
<dbReference type="Proteomes" id="UP000682766">
    <property type="component" value="Segment"/>
</dbReference>
<dbReference type="EMBL" id="BK013647">
    <property type="protein sequence ID" value="DAD50859.1"/>
    <property type="molecule type" value="Genomic_RNA"/>
</dbReference>
<sequence length="657" mass="75414">MKSHEWVRRIVQVYEYLLSDIRYALPQLEKSLQMDLETIRRTSKDRGIHFFVVDLPQLGKHLDRCVSKERWSPCGSCASRARSKGNILPKLFGGLFDQLFEADGCLKQVPNLEAYGFLRQVLYLCKKLPLTYSEASLRDSVAKFVSEDASLPEPERFWTESDPSDCFVRIAYRGFHASRYYAGKVVKDSLTLDVLETLKNLDTISRDVCQTLGYYNPEEWRFKHGPGAISQVSGPTNKYHWYGWSDTLESVYPIADYGFHNYASWADKVKKREYEDYTPYSRLVAVPKTFNKPRLIAAEPNEHQWCQQNIWNYLEARVKNSWIGLFIRFRDQDLNQSLCSLGSKDGSLCTVDLSSASDRVSCRAVGNLFWTHPALVQALRATRTRVLVQNLNKDLPQRIELRKFSTMGSAVTFPIQSILFLCVALATCFTKYRLRDPRKEMSGLFGKVAVFGDDIIVPNDCRELLQQVLEVLDFKVNDDKTFSEGFFRESCGVDMYRGVDVTPVYLHDLTVATPESVASMVDTCNNFYKKFYITTSVQLGSTLPNQIGTVHQDSGVFGLKSRVGTHLPRKRWNGRYQRDEVRVLSVCAKQSLRAEEDDSALHQFFSELPSPYENWEAGTRLRPKLRMKFCWVSRSDCMGLTTHSAGSRTERTEVRQI</sequence>
<keyword evidence="6" id="KW-0693">Viral RNA replication</keyword>
<accession>A0A8S5L085</accession>
<reference evidence="11" key="1">
    <citation type="submission" date="2020-09" db="EMBL/GenBank/DDBJ databases">
        <title>Leviviricetes taxonomy.</title>
        <authorList>
            <person name="Stockdale S.R."/>
            <person name="Callanan J."/>
            <person name="Adriaenssens E.M."/>
            <person name="Kuhn J.H."/>
            <person name="Rumnieks J."/>
            <person name="Shkoporov A."/>
            <person name="Draper L.A."/>
            <person name="Ross P."/>
            <person name="Hill C."/>
        </authorList>
    </citation>
    <scope>NUCLEOTIDE SEQUENCE</scope>
</reference>
<dbReference type="RefSeq" id="YP_010770463.1">
    <property type="nucleotide sequence ID" value="NC_074276.1"/>
</dbReference>
<evidence type="ECO:0000256" key="5">
    <source>
        <dbReference type="ARBA" id="ARBA00022741"/>
    </source>
</evidence>
<dbReference type="GeneID" id="80399794"/>
<evidence type="ECO:0000256" key="4">
    <source>
        <dbReference type="ARBA" id="ARBA00022695"/>
    </source>
</evidence>
<dbReference type="EC" id="2.7.7.48" evidence="1"/>
<organism evidence="11 12">
    <name type="scientific">ssRNA phage SRR5466728_5</name>
    <dbReference type="NCBI Taxonomy" id="2786443"/>
    <lineage>
        <taxon>Viruses</taxon>
        <taxon>Riboviria</taxon>
        <taxon>Orthornavirae</taxon>
        <taxon>Lenarviricota</taxon>
        <taxon>Leviviricetes</taxon>
        <taxon>Timlovirales</taxon>
        <taxon>Steitzviridae</taxon>
        <taxon>Bicehmovirus</taxon>
        <taxon>Bicehmovirus lutivivens</taxon>
    </lineage>
</organism>
<name>A0A8S5L085_9VIRU</name>
<dbReference type="GO" id="GO:0000166">
    <property type="term" value="F:nucleotide binding"/>
    <property type="evidence" value="ECO:0007669"/>
    <property type="project" value="UniProtKB-KW"/>
</dbReference>
<dbReference type="GO" id="GO:0046872">
    <property type="term" value="F:metal ion binding"/>
    <property type="evidence" value="ECO:0007669"/>
    <property type="project" value="UniProtKB-KW"/>
</dbReference>
<gene>
    <name evidence="11" type="primary">SRR5466728_5_3</name>
</gene>
<evidence type="ECO:0000256" key="2">
    <source>
        <dbReference type="ARBA" id="ARBA00022484"/>
    </source>
</evidence>
<dbReference type="KEGG" id="vg:80399794"/>
<evidence type="ECO:0000256" key="8">
    <source>
        <dbReference type="ARBA" id="ARBA00048744"/>
    </source>
</evidence>
<keyword evidence="2 11" id="KW-0696">RNA-directed RNA polymerase</keyword>
<evidence type="ECO:0000313" key="12">
    <source>
        <dbReference type="Proteomes" id="UP000682766"/>
    </source>
</evidence>
<evidence type="ECO:0000259" key="10">
    <source>
        <dbReference type="PROSITE" id="PS50522"/>
    </source>
</evidence>
<evidence type="ECO:0000313" key="11">
    <source>
        <dbReference type="EMBL" id="DAD50859.1"/>
    </source>
</evidence>
<feature type="binding site" evidence="9">
    <location>
        <position position="454"/>
    </location>
    <ligand>
        <name>Mg(2+)</name>
        <dbReference type="ChEBI" id="CHEBI:18420"/>
        <label>2</label>
    </ligand>
</feature>
<keyword evidence="9" id="KW-0479">Metal-binding</keyword>
<keyword evidence="5" id="KW-0547">Nucleotide-binding</keyword>
<comment type="cofactor">
    <cofactor evidence="9">
        <name>Mg(2+)</name>
        <dbReference type="ChEBI" id="CHEBI:18420"/>
    </cofactor>
    <text evidence="9">Binds 2 Mg(2+) per subunit.</text>
</comment>
<evidence type="ECO:0000256" key="1">
    <source>
        <dbReference type="ARBA" id="ARBA00012494"/>
    </source>
</evidence>
<proteinExistence type="predicted"/>
<keyword evidence="3" id="KW-0808">Transferase</keyword>
<keyword evidence="4" id="KW-0548">Nucleotidyltransferase</keyword>
<evidence type="ECO:0000256" key="7">
    <source>
        <dbReference type="ARBA" id="ARBA00030248"/>
    </source>
</evidence>
<dbReference type="GO" id="GO:0003968">
    <property type="term" value="F:RNA-directed RNA polymerase activity"/>
    <property type="evidence" value="ECO:0007669"/>
    <property type="project" value="UniProtKB-KW"/>
</dbReference>
<protein>
    <recommendedName>
        <fullName evidence="1">RNA-directed RNA polymerase</fullName>
        <ecNumber evidence="1">2.7.7.48</ecNumber>
    </recommendedName>
    <alternativeName>
        <fullName evidence="7">RNA replicase beta chain</fullName>
    </alternativeName>
</protein>
<evidence type="ECO:0000256" key="6">
    <source>
        <dbReference type="ARBA" id="ARBA00022953"/>
    </source>
</evidence>
<dbReference type="InterPro" id="IPR007096">
    <property type="entry name" value="RNA-dir_Rpol_cat_phage"/>
</dbReference>
<evidence type="ECO:0000256" key="9">
    <source>
        <dbReference type="PIRSR" id="PIRSR605093-1"/>
    </source>
</evidence>
<feature type="domain" description="RdRp catalytic" evidence="10">
    <location>
        <begin position="337"/>
        <end position="485"/>
    </location>
</feature>
<feature type="binding site" evidence="9">
    <location>
        <position position="453"/>
    </location>
    <ligand>
        <name>Mg(2+)</name>
        <dbReference type="ChEBI" id="CHEBI:18420"/>
        <label>2</label>
    </ligand>
</feature>
<dbReference type="SUPFAM" id="SSF56672">
    <property type="entry name" value="DNA/RNA polymerases"/>
    <property type="match status" value="1"/>
</dbReference>
<dbReference type="Pfam" id="PF03431">
    <property type="entry name" value="RNA_replicase_B"/>
    <property type="match status" value="1"/>
</dbReference>
<evidence type="ECO:0000256" key="3">
    <source>
        <dbReference type="ARBA" id="ARBA00022679"/>
    </source>
</evidence>
<keyword evidence="9" id="KW-0460">Magnesium</keyword>
<dbReference type="InterPro" id="IPR005093">
    <property type="entry name" value="RNArep_beta"/>
</dbReference>
<dbReference type="InterPro" id="IPR043502">
    <property type="entry name" value="DNA/RNA_pol_sf"/>
</dbReference>
<keyword evidence="12" id="KW-1185">Reference proteome</keyword>
<dbReference type="PROSITE" id="PS50522">
    <property type="entry name" value="RDRP_PHAGE"/>
    <property type="match status" value="1"/>
</dbReference>
<dbReference type="GO" id="GO:0039694">
    <property type="term" value="P:viral RNA genome replication"/>
    <property type="evidence" value="ECO:0007669"/>
    <property type="project" value="InterPro"/>
</dbReference>